<dbReference type="AlphaFoldDB" id="A0A1H1HTW3"/>
<dbReference type="SUPFAM" id="SSF160363">
    <property type="entry name" value="MTH889-like"/>
    <property type="match status" value="1"/>
</dbReference>
<dbReference type="InterPro" id="IPR003831">
    <property type="entry name" value="DUF211"/>
</dbReference>
<reference evidence="2" key="1">
    <citation type="submission" date="2016-10" db="EMBL/GenBank/DDBJ databases">
        <authorList>
            <person name="Varghese N."/>
            <person name="Submissions S."/>
        </authorList>
    </citation>
    <scope>NUCLEOTIDE SEQUENCE [LARGE SCALE GENOMIC DNA]</scope>
    <source>
        <strain evidence="2">DSM 24767</strain>
    </source>
</reference>
<dbReference type="Gene3D" id="3.30.70.1340">
    <property type="entry name" value="MTH889-like domain"/>
    <property type="match status" value="1"/>
</dbReference>
<evidence type="ECO:0008006" key="3">
    <source>
        <dbReference type="Google" id="ProtNLM"/>
    </source>
</evidence>
<dbReference type="PANTHER" id="PTHR42240">
    <property type="entry name" value="DUF211 DOMAIN-CONTAINING PROTEIN"/>
    <property type="match status" value="1"/>
</dbReference>
<dbReference type="EMBL" id="FNLC01000003">
    <property type="protein sequence ID" value="SDR28833.1"/>
    <property type="molecule type" value="Genomic_DNA"/>
</dbReference>
<protein>
    <recommendedName>
        <fullName evidence="3">DUF211 domain-containing protein</fullName>
    </recommendedName>
</protein>
<dbReference type="InterPro" id="IPR023129">
    <property type="entry name" value="MTH889-like_dom_sf"/>
</dbReference>
<evidence type="ECO:0000313" key="1">
    <source>
        <dbReference type="EMBL" id="SDR28833.1"/>
    </source>
</evidence>
<sequence>MAPITRLVLDVLKPHDPGVVPFTTQLGDLECVDAATATVVEVDETVKTLRVTLEGDDLDLEAVREEIQDLSASIHSIDQVACGERTVDDPLLGY</sequence>
<dbReference type="Proteomes" id="UP000198848">
    <property type="component" value="Unassembled WGS sequence"/>
</dbReference>
<proteinExistence type="predicted"/>
<keyword evidence="2" id="KW-1185">Reference proteome</keyword>
<dbReference type="STRING" id="1095778.SAMN04489842_3042"/>
<dbReference type="Pfam" id="PF02680">
    <property type="entry name" value="DUF211"/>
    <property type="match status" value="1"/>
</dbReference>
<evidence type="ECO:0000313" key="2">
    <source>
        <dbReference type="Proteomes" id="UP000198848"/>
    </source>
</evidence>
<accession>A0A1H1HTW3</accession>
<name>A0A1H1HTW3_NATTX</name>
<dbReference type="OrthoDB" id="201945at2157"/>
<dbReference type="RefSeq" id="WP_090383536.1">
    <property type="nucleotide sequence ID" value="NZ_FNLC01000003.1"/>
</dbReference>
<dbReference type="PANTHER" id="PTHR42240:SF1">
    <property type="entry name" value="DUF211 DOMAIN-CONTAINING PROTEIN"/>
    <property type="match status" value="1"/>
</dbReference>
<gene>
    <name evidence="1" type="ORF">SAMN04489842_3042</name>
</gene>
<organism evidence="1 2">
    <name type="scientific">Natronobacterium texcoconense</name>
    <dbReference type="NCBI Taxonomy" id="1095778"/>
    <lineage>
        <taxon>Archaea</taxon>
        <taxon>Methanobacteriati</taxon>
        <taxon>Methanobacteriota</taxon>
        <taxon>Stenosarchaea group</taxon>
        <taxon>Halobacteria</taxon>
        <taxon>Halobacteriales</taxon>
        <taxon>Natrialbaceae</taxon>
        <taxon>Natronobacterium</taxon>
    </lineage>
</organism>